<dbReference type="AlphaFoldDB" id="A0A5B7EQX7"/>
<dbReference type="EMBL" id="VSRR010003545">
    <property type="protein sequence ID" value="MPC36552.1"/>
    <property type="molecule type" value="Genomic_DNA"/>
</dbReference>
<comment type="caution">
    <text evidence="2">The sequence shown here is derived from an EMBL/GenBank/DDBJ whole genome shotgun (WGS) entry which is preliminary data.</text>
</comment>
<protein>
    <submittedName>
        <fullName evidence="2">Uncharacterized protein</fullName>
    </submittedName>
</protein>
<sequence>MKHWTIEQWCGVMWSDESRFKVTASSQGRVYQRPSSNPLDPSYTAPAIRFPDSLMYMFILPGVAWAKGATMSMASTVHNGLGRQRLKQTPTTKKQIPTFLFSRFISTNAFALLLLFLISLILV</sequence>
<keyword evidence="1" id="KW-1133">Transmembrane helix</keyword>
<keyword evidence="1" id="KW-0812">Transmembrane</keyword>
<dbReference type="Proteomes" id="UP000324222">
    <property type="component" value="Unassembled WGS sequence"/>
</dbReference>
<organism evidence="2 3">
    <name type="scientific">Portunus trituberculatus</name>
    <name type="common">Swimming crab</name>
    <name type="synonym">Neptunus trituberculatus</name>
    <dbReference type="NCBI Taxonomy" id="210409"/>
    <lineage>
        <taxon>Eukaryota</taxon>
        <taxon>Metazoa</taxon>
        <taxon>Ecdysozoa</taxon>
        <taxon>Arthropoda</taxon>
        <taxon>Crustacea</taxon>
        <taxon>Multicrustacea</taxon>
        <taxon>Malacostraca</taxon>
        <taxon>Eumalacostraca</taxon>
        <taxon>Eucarida</taxon>
        <taxon>Decapoda</taxon>
        <taxon>Pleocyemata</taxon>
        <taxon>Brachyura</taxon>
        <taxon>Eubrachyura</taxon>
        <taxon>Portunoidea</taxon>
        <taxon>Portunidae</taxon>
        <taxon>Portuninae</taxon>
        <taxon>Portunus</taxon>
    </lineage>
</organism>
<feature type="transmembrane region" description="Helical" evidence="1">
    <location>
        <begin position="98"/>
        <end position="122"/>
    </location>
</feature>
<gene>
    <name evidence="2" type="ORF">E2C01_030013</name>
</gene>
<reference evidence="2 3" key="1">
    <citation type="submission" date="2019-05" db="EMBL/GenBank/DDBJ databases">
        <title>Another draft genome of Portunus trituberculatus and its Hox gene families provides insights of decapod evolution.</title>
        <authorList>
            <person name="Jeong J.-H."/>
            <person name="Song I."/>
            <person name="Kim S."/>
            <person name="Choi T."/>
            <person name="Kim D."/>
            <person name="Ryu S."/>
            <person name="Kim W."/>
        </authorList>
    </citation>
    <scope>NUCLEOTIDE SEQUENCE [LARGE SCALE GENOMIC DNA]</scope>
    <source>
        <tissue evidence="2">Muscle</tissue>
    </source>
</reference>
<name>A0A5B7EQX7_PORTR</name>
<keyword evidence="3" id="KW-1185">Reference proteome</keyword>
<evidence type="ECO:0000313" key="3">
    <source>
        <dbReference type="Proteomes" id="UP000324222"/>
    </source>
</evidence>
<evidence type="ECO:0000256" key="1">
    <source>
        <dbReference type="SAM" id="Phobius"/>
    </source>
</evidence>
<accession>A0A5B7EQX7</accession>
<keyword evidence="1" id="KW-0472">Membrane</keyword>
<evidence type="ECO:0000313" key="2">
    <source>
        <dbReference type="EMBL" id="MPC36552.1"/>
    </source>
</evidence>
<proteinExistence type="predicted"/>